<evidence type="ECO:0000313" key="2">
    <source>
        <dbReference type="EMBL" id="RHN70573.1"/>
    </source>
</evidence>
<evidence type="ECO:0008006" key="3">
    <source>
        <dbReference type="Google" id="ProtNLM"/>
    </source>
</evidence>
<dbReference type="EMBL" id="PSQE01000003">
    <property type="protein sequence ID" value="RHN70573.1"/>
    <property type="molecule type" value="Genomic_DNA"/>
</dbReference>
<organism evidence="2">
    <name type="scientific">Medicago truncatula</name>
    <name type="common">Barrel medic</name>
    <name type="synonym">Medicago tribuloides</name>
    <dbReference type="NCBI Taxonomy" id="3880"/>
    <lineage>
        <taxon>Eukaryota</taxon>
        <taxon>Viridiplantae</taxon>
        <taxon>Streptophyta</taxon>
        <taxon>Embryophyta</taxon>
        <taxon>Tracheophyta</taxon>
        <taxon>Spermatophyta</taxon>
        <taxon>Magnoliopsida</taxon>
        <taxon>eudicotyledons</taxon>
        <taxon>Gunneridae</taxon>
        <taxon>Pentapetalae</taxon>
        <taxon>rosids</taxon>
        <taxon>fabids</taxon>
        <taxon>Fabales</taxon>
        <taxon>Fabaceae</taxon>
        <taxon>Papilionoideae</taxon>
        <taxon>50 kb inversion clade</taxon>
        <taxon>NPAAA clade</taxon>
        <taxon>Hologalegina</taxon>
        <taxon>IRL clade</taxon>
        <taxon>Trifolieae</taxon>
        <taxon>Medicago</taxon>
    </lineage>
</organism>
<comment type="caution">
    <text evidence="2">The sequence shown here is derived from an EMBL/GenBank/DDBJ whole genome shotgun (WGS) entry which is preliminary data.</text>
</comment>
<keyword evidence="1" id="KW-1133">Transmembrane helix</keyword>
<name>A0A396J1H6_MEDTR</name>
<accession>A0A396J1H6</accession>
<proteinExistence type="predicted"/>
<dbReference type="AlphaFoldDB" id="A0A396J1H6"/>
<dbReference type="Proteomes" id="UP000265566">
    <property type="component" value="Chromosome 3"/>
</dbReference>
<reference evidence="2" key="1">
    <citation type="journal article" date="2018" name="Nat. Plants">
        <title>Whole-genome landscape of Medicago truncatula symbiotic genes.</title>
        <authorList>
            <person name="Pecrix Y."/>
            <person name="Gamas P."/>
            <person name="Carrere S."/>
        </authorList>
    </citation>
    <scope>NUCLEOTIDE SEQUENCE</scope>
    <source>
        <tissue evidence="2">Leaves</tissue>
    </source>
</reference>
<dbReference type="Gramene" id="rna19166">
    <property type="protein sequence ID" value="RHN70573.1"/>
    <property type="gene ID" value="gene19166"/>
</dbReference>
<gene>
    <name evidence="2" type="ORF">MtrunA17_Chr3g0136981</name>
</gene>
<feature type="transmembrane region" description="Helical" evidence="1">
    <location>
        <begin position="12"/>
        <end position="35"/>
    </location>
</feature>
<keyword evidence="1" id="KW-0812">Transmembrane</keyword>
<protein>
    <recommendedName>
        <fullName evidence="3">Transmembrane protein</fullName>
    </recommendedName>
</protein>
<sequence>MLRGEKHHASIYLVVVWFYGGSINITSQCSTTVIFKKLKIVALGRTCVYA</sequence>
<keyword evidence="1" id="KW-0472">Membrane</keyword>
<evidence type="ECO:0000256" key="1">
    <source>
        <dbReference type="SAM" id="Phobius"/>
    </source>
</evidence>